<protein>
    <submittedName>
        <fullName evidence="3">Uncharacterized protein</fullName>
    </submittedName>
</protein>
<reference evidence="3 4" key="1">
    <citation type="submission" date="2020-12" db="EMBL/GenBank/DDBJ databases">
        <title>Halosimplex halophilum sp. nov. and Halosimplex salinum sp. nov., two new members of the genus Halosimplex.</title>
        <authorList>
            <person name="Cui H.L."/>
        </authorList>
    </citation>
    <scope>NUCLEOTIDE SEQUENCE [LARGE SCALE GENOMIC DNA]</scope>
    <source>
        <strain evidence="3 4">YGH94</strain>
    </source>
</reference>
<name>A0A7T3FWY7_9EURY</name>
<keyword evidence="4" id="KW-1185">Reference proteome</keyword>
<dbReference type="OrthoDB" id="307812at2157"/>
<dbReference type="EMBL" id="CP065856">
    <property type="protein sequence ID" value="QPV62238.1"/>
    <property type="molecule type" value="Genomic_DNA"/>
</dbReference>
<dbReference type="Pfam" id="PF23933">
    <property type="entry name" value="DUF7269"/>
    <property type="match status" value="1"/>
</dbReference>
<organism evidence="3 4">
    <name type="scientific">Halosimplex litoreum</name>
    <dbReference type="NCBI Taxonomy" id="1198301"/>
    <lineage>
        <taxon>Archaea</taxon>
        <taxon>Methanobacteriati</taxon>
        <taxon>Methanobacteriota</taxon>
        <taxon>Stenosarchaea group</taxon>
        <taxon>Halobacteria</taxon>
        <taxon>Halobacteriales</taxon>
        <taxon>Haloarculaceae</taxon>
        <taxon>Halosimplex</taxon>
    </lineage>
</organism>
<feature type="transmembrane region" description="Helical" evidence="2">
    <location>
        <begin position="76"/>
        <end position="93"/>
    </location>
</feature>
<keyword evidence="2" id="KW-1133">Transmembrane helix</keyword>
<feature type="region of interest" description="Disordered" evidence="1">
    <location>
        <begin position="100"/>
        <end position="119"/>
    </location>
</feature>
<dbReference type="Proteomes" id="UP000595001">
    <property type="component" value="Chromosome"/>
</dbReference>
<sequence length="230" mass="24302">MNSPPSAGPDRDPSPWSLIIVPDVDFDRGLGGRRVRLAAAAVGGIALATALALVAGVGGQRFADAVDAVVWPARPLVYFVAHFALVLGAWSLWRGRSTGEATDVSLPDPDDAGGTRDRLVGDSMDEVLDALGDPEAPVKEWRRADVRARIRSLAVDVLREAGTDDPEAALATGEWTDDPRAAAYLGDDVPLPVRMRVADWAGGDPYRRRVAATVTELSDVAGVETEVAEA</sequence>
<accession>A0A7T3FWY7</accession>
<evidence type="ECO:0000313" key="4">
    <source>
        <dbReference type="Proteomes" id="UP000595001"/>
    </source>
</evidence>
<feature type="transmembrane region" description="Helical" evidence="2">
    <location>
        <begin position="37"/>
        <end position="56"/>
    </location>
</feature>
<dbReference type="InterPro" id="IPR055693">
    <property type="entry name" value="DUF7269"/>
</dbReference>
<keyword evidence="2" id="KW-0812">Transmembrane</keyword>
<evidence type="ECO:0000313" key="3">
    <source>
        <dbReference type="EMBL" id="QPV62238.1"/>
    </source>
</evidence>
<dbReference type="GeneID" id="60590038"/>
<evidence type="ECO:0000256" key="2">
    <source>
        <dbReference type="SAM" id="Phobius"/>
    </source>
</evidence>
<proteinExistence type="predicted"/>
<dbReference type="AlphaFoldDB" id="A0A7T3FWY7"/>
<dbReference type="RefSeq" id="WP_198061050.1">
    <property type="nucleotide sequence ID" value="NZ_CP065856.1"/>
</dbReference>
<gene>
    <name evidence="3" type="ORF">I7X12_16055</name>
</gene>
<evidence type="ECO:0000256" key="1">
    <source>
        <dbReference type="SAM" id="MobiDB-lite"/>
    </source>
</evidence>
<keyword evidence="2" id="KW-0472">Membrane</keyword>
<dbReference type="KEGG" id="hlt:I7X12_16055"/>